<feature type="compositionally biased region" description="Low complexity" evidence="1">
    <location>
        <begin position="303"/>
        <end position="313"/>
    </location>
</feature>
<protein>
    <submittedName>
        <fullName evidence="2">Uncharacterized protein</fullName>
    </submittedName>
</protein>
<evidence type="ECO:0000313" key="2">
    <source>
        <dbReference type="EMBL" id="GFS65148.1"/>
    </source>
</evidence>
<sequence length="383" mass="43101">MSLDVNLIMVNTVTTALERWYYQRARYTTKMLESKRELVVLDTSLSSASTKRSPFHLLSSIFSKKKSNLLDNEGQEKPGKSCELQTCGTTNTNEKQLLESGCDLVPKHNSTTSSTQDNQPGSKIEPNFLSPAAKARRKNLKIDLETLHLSRQDNPYLKQLERFSLSEETILSCADLNSLADKALLESEWQLDSDRDIDIHQHLVRSPPPQFPQNITHFIYSQANSPKRQSNQTSENGEELEKIRKSLNPVQPKKETGVLDPSIREVLEYQKSQLIAGLQHSLNIGQAKFGTAPAHYVPVQVNRSQNSQNSQSRWTQESGARGKNLEQQISIPHATSSLPGLTSCFFEMDQTCRRTTLGPIRIGRTLSDSICHDNKLRKIGSNQ</sequence>
<dbReference type="OrthoDB" id="6620223at2759"/>
<reference evidence="2" key="1">
    <citation type="submission" date="2020-08" db="EMBL/GenBank/DDBJ databases">
        <title>Multicomponent nature underlies the extraordinary mechanical properties of spider dragline silk.</title>
        <authorList>
            <person name="Kono N."/>
            <person name="Nakamura H."/>
            <person name="Mori M."/>
            <person name="Yoshida Y."/>
            <person name="Ohtoshi R."/>
            <person name="Malay A.D."/>
            <person name="Moran D.A.P."/>
            <person name="Tomita M."/>
            <person name="Numata K."/>
            <person name="Arakawa K."/>
        </authorList>
    </citation>
    <scope>NUCLEOTIDE SEQUENCE</scope>
</reference>
<organism evidence="2 3">
    <name type="scientific">Nephila pilipes</name>
    <name type="common">Giant wood spider</name>
    <name type="synonym">Nephila maculata</name>
    <dbReference type="NCBI Taxonomy" id="299642"/>
    <lineage>
        <taxon>Eukaryota</taxon>
        <taxon>Metazoa</taxon>
        <taxon>Ecdysozoa</taxon>
        <taxon>Arthropoda</taxon>
        <taxon>Chelicerata</taxon>
        <taxon>Arachnida</taxon>
        <taxon>Araneae</taxon>
        <taxon>Araneomorphae</taxon>
        <taxon>Entelegynae</taxon>
        <taxon>Araneoidea</taxon>
        <taxon>Nephilidae</taxon>
        <taxon>Nephila</taxon>
    </lineage>
</organism>
<feature type="region of interest" description="Disordered" evidence="1">
    <location>
        <begin position="303"/>
        <end position="322"/>
    </location>
</feature>
<feature type="region of interest" description="Disordered" evidence="1">
    <location>
        <begin position="223"/>
        <end position="255"/>
    </location>
</feature>
<comment type="caution">
    <text evidence="2">The sequence shown here is derived from an EMBL/GenBank/DDBJ whole genome shotgun (WGS) entry which is preliminary data.</text>
</comment>
<evidence type="ECO:0000256" key="1">
    <source>
        <dbReference type="SAM" id="MobiDB-lite"/>
    </source>
</evidence>
<feature type="region of interest" description="Disordered" evidence="1">
    <location>
        <begin position="105"/>
        <end position="130"/>
    </location>
</feature>
<dbReference type="EMBL" id="BMAW01094376">
    <property type="protein sequence ID" value="GFS65148.1"/>
    <property type="molecule type" value="Genomic_DNA"/>
</dbReference>
<feature type="compositionally biased region" description="Polar residues" evidence="1">
    <location>
        <begin position="223"/>
        <end position="235"/>
    </location>
</feature>
<feature type="compositionally biased region" description="Polar residues" evidence="1">
    <location>
        <begin position="108"/>
        <end position="121"/>
    </location>
</feature>
<proteinExistence type="predicted"/>
<name>A0A8X6KPW2_NEPPI</name>
<evidence type="ECO:0000313" key="3">
    <source>
        <dbReference type="Proteomes" id="UP000887013"/>
    </source>
</evidence>
<dbReference type="AlphaFoldDB" id="A0A8X6KPW2"/>
<accession>A0A8X6KPW2</accession>
<keyword evidence="3" id="KW-1185">Reference proteome</keyword>
<gene>
    <name evidence="2" type="primary">X975_12962</name>
    <name evidence="2" type="ORF">NPIL_255591</name>
</gene>
<dbReference type="Proteomes" id="UP000887013">
    <property type="component" value="Unassembled WGS sequence"/>
</dbReference>